<reference evidence="2 3" key="1">
    <citation type="submission" date="2018-06" db="EMBL/GenBank/DDBJ databases">
        <authorList>
            <consortium name="Pathogen Informatics"/>
            <person name="Doyle S."/>
        </authorList>
    </citation>
    <scope>NUCLEOTIDE SEQUENCE [LARGE SCALE GENOMIC DNA]</scope>
    <source>
        <strain evidence="2 3">NCTC11413</strain>
    </source>
</reference>
<keyword evidence="1" id="KW-0812">Transmembrane</keyword>
<evidence type="ECO:0000313" key="2">
    <source>
        <dbReference type="EMBL" id="STO37596.1"/>
    </source>
</evidence>
<dbReference type="RefSeq" id="WP_018346011.1">
    <property type="nucleotide sequence ID" value="NZ_UGGZ01000001.1"/>
</dbReference>
<evidence type="ECO:0000313" key="3">
    <source>
        <dbReference type="Proteomes" id="UP000254232"/>
    </source>
</evidence>
<dbReference type="AlphaFoldDB" id="A0A377H4Q7"/>
<organism evidence="2 3">
    <name type="scientific">Gallibacterium anatis</name>
    <dbReference type="NCBI Taxonomy" id="750"/>
    <lineage>
        <taxon>Bacteria</taxon>
        <taxon>Pseudomonadati</taxon>
        <taxon>Pseudomonadota</taxon>
        <taxon>Gammaproteobacteria</taxon>
        <taxon>Pasteurellales</taxon>
        <taxon>Pasteurellaceae</taxon>
        <taxon>Gallibacterium</taxon>
    </lineage>
</organism>
<keyword evidence="1" id="KW-0472">Membrane</keyword>
<feature type="transmembrane region" description="Helical" evidence="1">
    <location>
        <begin position="37"/>
        <end position="65"/>
    </location>
</feature>
<dbReference type="Proteomes" id="UP000254232">
    <property type="component" value="Unassembled WGS sequence"/>
</dbReference>
<accession>A0A377H4Q7</accession>
<gene>
    <name evidence="2" type="ORF">NCTC11413_00709</name>
</gene>
<keyword evidence="1" id="KW-1133">Transmembrane helix</keyword>
<dbReference type="EMBL" id="UGGZ01000001">
    <property type="protein sequence ID" value="STO37596.1"/>
    <property type="molecule type" value="Genomic_DNA"/>
</dbReference>
<proteinExistence type="predicted"/>
<protein>
    <submittedName>
        <fullName evidence="2">Uncharacterized protein</fullName>
    </submittedName>
</protein>
<feature type="transmembrane region" description="Helical" evidence="1">
    <location>
        <begin position="6"/>
        <end position="25"/>
    </location>
</feature>
<dbReference type="GeneID" id="77264130"/>
<name>A0A377H4Q7_9PAST</name>
<sequence>MIEFAALLIFCLMILNVVFLLAGVYSETKHYNRAANFFAFLLVANFALSVGVTVLSIIFILGYYLSGL</sequence>
<evidence type="ECO:0000256" key="1">
    <source>
        <dbReference type="SAM" id="Phobius"/>
    </source>
</evidence>